<dbReference type="InterPro" id="IPR010997">
    <property type="entry name" value="HRDC-like_sf"/>
</dbReference>
<dbReference type="SMART" id="SM00474">
    <property type="entry name" value="35EXOc"/>
    <property type="match status" value="1"/>
</dbReference>
<dbReference type="SUPFAM" id="SSF47819">
    <property type="entry name" value="HRDC-like"/>
    <property type="match status" value="2"/>
</dbReference>
<dbReference type="InterPro" id="IPR002121">
    <property type="entry name" value="HRDC_dom"/>
</dbReference>
<evidence type="ECO:0000259" key="1">
    <source>
        <dbReference type="PROSITE" id="PS50967"/>
    </source>
</evidence>
<dbReference type="EMBL" id="JBGBPY010000001">
    <property type="protein sequence ID" value="MEY2181205.1"/>
    <property type="molecule type" value="Genomic_DNA"/>
</dbReference>
<sequence length="370" mass="41016">MPLPDVTADWIADRATLQAWLDDVPADAVVGLDTEFMRRDTFHPQLALLQLGCRGRHALVDPLAFAIGDALQPGLGAGDAVTVMHSASEDLETLAPLLPDGPRVLFDTQIAAAFVGMGLGISYRALVAELCGDELDKGETRSDWMQRPLTASQRSYATLDVVYLQSIHAQLAERLQQRERSNWFAEDCARLKQRASHRDGDPQPQRALRGAAEWRPEQQALLRRLLLWRDRSARTLDRPRPWLVDDALALSLTQQPPASLAELEQRGRGQRALRSAQRGELFALLREPVEADEIAATAPIPAHPQGAAKQALNAMKTLVDARATELDLPPGLLCPRKVLEEYVVTREWPDFLDGWRGTVLREQLPTLLPG</sequence>
<dbReference type="SUPFAM" id="SSF53098">
    <property type="entry name" value="Ribonuclease H-like"/>
    <property type="match status" value="1"/>
</dbReference>
<dbReference type="InterPro" id="IPR002562">
    <property type="entry name" value="3'-5'_exonuclease_dom"/>
</dbReference>
<dbReference type="InterPro" id="IPR051086">
    <property type="entry name" value="RNase_D-like"/>
</dbReference>
<proteinExistence type="predicted"/>
<dbReference type="Pfam" id="PF01612">
    <property type="entry name" value="DNA_pol_A_exo1"/>
    <property type="match status" value="1"/>
</dbReference>
<dbReference type="Proteomes" id="UP001562159">
    <property type="component" value="Unassembled WGS sequence"/>
</dbReference>
<dbReference type="InterPro" id="IPR044876">
    <property type="entry name" value="HRDC_dom_sf"/>
</dbReference>
<comment type="caution">
    <text evidence="2">The sequence shown here is derived from an EMBL/GenBank/DDBJ whole genome shotgun (WGS) entry which is preliminary data.</text>
</comment>
<dbReference type="InterPro" id="IPR036397">
    <property type="entry name" value="RNaseH_sf"/>
</dbReference>
<dbReference type="PANTHER" id="PTHR47649:SF1">
    <property type="entry name" value="RIBONUCLEASE D"/>
    <property type="match status" value="1"/>
</dbReference>
<dbReference type="Gene3D" id="1.10.150.80">
    <property type="entry name" value="HRDC domain"/>
    <property type="match status" value="2"/>
</dbReference>
<dbReference type="InterPro" id="IPR012337">
    <property type="entry name" value="RNaseH-like_sf"/>
</dbReference>
<feature type="domain" description="HRDC" evidence="1">
    <location>
        <begin position="215"/>
        <end position="295"/>
    </location>
</feature>
<dbReference type="CDD" id="cd06142">
    <property type="entry name" value="RNaseD_exo"/>
    <property type="match status" value="1"/>
</dbReference>
<dbReference type="Gene3D" id="3.30.420.10">
    <property type="entry name" value="Ribonuclease H-like superfamily/Ribonuclease H"/>
    <property type="match status" value="1"/>
</dbReference>
<dbReference type="PANTHER" id="PTHR47649">
    <property type="entry name" value="RIBONUCLEASE D"/>
    <property type="match status" value="1"/>
</dbReference>
<dbReference type="Pfam" id="PF00570">
    <property type="entry name" value="HRDC"/>
    <property type="match status" value="1"/>
</dbReference>
<gene>
    <name evidence="2" type="ORF">AB7878_02140</name>
</gene>
<keyword evidence="3" id="KW-1185">Reference proteome</keyword>
<organism evidence="2 3">
    <name type="scientific">Rhodanobacter humi</name>
    <dbReference type="NCBI Taxonomy" id="1888173"/>
    <lineage>
        <taxon>Bacteria</taxon>
        <taxon>Pseudomonadati</taxon>
        <taxon>Pseudomonadota</taxon>
        <taxon>Gammaproteobacteria</taxon>
        <taxon>Lysobacterales</taxon>
        <taxon>Rhodanobacteraceae</taxon>
        <taxon>Rhodanobacter</taxon>
    </lineage>
</organism>
<evidence type="ECO:0000313" key="2">
    <source>
        <dbReference type="EMBL" id="MEY2181205.1"/>
    </source>
</evidence>
<accession>A0ABV4AMK9</accession>
<dbReference type="PROSITE" id="PS50967">
    <property type="entry name" value="HRDC"/>
    <property type="match status" value="1"/>
</dbReference>
<reference evidence="2 3" key="1">
    <citation type="submission" date="2024-07" db="EMBL/GenBank/DDBJ databases">
        <title>Molecular mechanisms and environmental adaptations of flagellar loss and biofilm growth of Rhodanobacter under environmental stress.</title>
        <authorList>
            <person name="Chen M."/>
        </authorList>
    </citation>
    <scope>NUCLEOTIDE SEQUENCE [LARGE SCALE GENOMIC DNA]</scope>
    <source>
        <strain evidence="2 3">RS22</strain>
    </source>
</reference>
<evidence type="ECO:0000313" key="3">
    <source>
        <dbReference type="Proteomes" id="UP001562159"/>
    </source>
</evidence>
<protein>
    <submittedName>
        <fullName evidence="2">Ribonuclease D</fullName>
    </submittedName>
</protein>
<name>A0ABV4AMK9_9GAMM</name>